<keyword evidence="2" id="KW-1185">Reference proteome</keyword>
<accession>A0AAV4X707</accession>
<evidence type="ECO:0000313" key="1">
    <source>
        <dbReference type="EMBL" id="GIY90937.1"/>
    </source>
</evidence>
<protein>
    <submittedName>
        <fullName evidence="1">Uncharacterized protein</fullName>
    </submittedName>
</protein>
<dbReference type="EMBL" id="BPLR01017363">
    <property type="protein sequence ID" value="GIY90937.1"/>
    <property type="molecule type" value="Genomic_DNA"/>
</dbReference>
<organism evidence="1 2">
    <name type="scientific">Caerostris extrusa</name>
    <name type="common">Bark spider</name>
    <name type="synonym">Caerostris bankana</name>
    <dbReference type="NCBI Taxonomy" id="172846"/>
    <lineage>
        <taxon>Eukaryota</taxon>
        <taxon>Metazoa</taxon>
        <taxon>Ecdysozoa</taxon>
        <taxon>Arthropoda</taxon>
        <taxon>Chelicerata</taxon>
        <taxon>Arachnida</taxon>
        <taxon>Araneae</taxon>
        <taxon>Araneomorphae</taxon>
        <taxon>Entelegynae</taxon>
        <taxon>Araneoidea</taxon>
        <taxon>Araneidae</taxon>
        <taxon>Caerostris</taxon>
    </lineage>
</organism>
<evidence type="ECO:0000313" key="2">
    <source>
        <dbReference type="Proteomes" id="UP001054945"/>
    </source>
</evidence>
<comment type="caution">
    <text evidence="1">The sequence shown here is derived from an EMBL/GenBank/DDBJ whole genome shotgun (WGS) entry which is preliminary data.</text>
</comment>
<name>A0AAV4X707_CAEEX</name>
<sequence length="129" mass="14936">MEGIVPDALGLRSKPLERASGRLRAFLKASPSYWPKKVRPSCESREKNKPKHLSRVVLVDVNRSISMRYGHRPFHFSLFRMIAATSVESFCGMMSNVFAASPENYAHNLCLRWMFAEDIYSCEFKVWYL</sequence>
<reference evidence="1 2" key="1">
    <citation type="submission" date="2021-06" db="EMBL/GenBank/DDBJ databases">
        <title>Caerostris extrusa draft genome.</title>
        <authorList>
            <person name="Kono N."/>
            <person name="Arakawa K."/>
        </authorList>
    </citation>
    <scope>NUCLEOTIDE SEQUENCE [LARGE SCALE GENOMIC DNA]</scope>
</reference>
<gene>
    <name evidence="1" type="ORF">CEXT_113261</name>
</gene>
<dbReference type="Proteomes" id="UP001054945">
    <property type="component" value="Unassembled WGS sequence"/>
</dbReference>
<proteinExistence type="predicted"/>
<dbReference type="AlphaFoldDB" id="A0AAV4X707"/>